<dbReference type="InterPro" id="IPR027913">
    <property type="entry name" value="DUF4473"/>
</dbReference>
<reference evidence="2" key="1">
    <citation type="submission" date="2017-10" db="EMBL/GenBank/DDBJ databases">
        <title>Rapid genome shrinkage in a self-fertile nematode reveals novel sperm competition proteins.</title>
        <authorList>
            <person name="Yin D."/>
            <person name="Schwarz E.M."/>
            <person name="Thomas C.G."/>
            <person name="Felde R.L."/>
            <person name="Korf I.F."/>
            <person name="Cutter A.D."/>
            <person name="Schartner C.M."/>
            <person name="Ralston E.J."/>
            <person name="Meyer B.J."/>
            <person name="Haag E.S."/>
        </authorList>
    </citation>
    <scope>NUCLEOTIDE SEQUENCE [LARGE SCALE GENOMIC DNA]</scope>
    <source>
        <strain evidence="2">JU1422</strain>
    </source>
</reference>
<protein>
    <submittedName>
        <fullName evidence="1">Uncharacterized protein</fullName>
    </submittedName>
</protein>
<dbReference type="AlphaFoldDB" id="A0A2G5TSQ7"/>
<dbReference type="PANTHER" id="PTHR33272">
    <property type="entry name" value="PROTEIN CBG22877-RELATED"/>
    <property type="match status" value="1"/>
</dbReference>
<dbReference type="EMBL" id="PDUG01000005">
    <property type="protein sequence ID" value="PIC30016.1"/>
    <property type="molecule type" value="Genomic_DNA"/>
</dbReference>
<name>A0A2G5TSQ7_9PELO</name>
<dbReference type="PANTHER" id="PTHR33272:SF4">
    <property type="entry name" value="30S RIBOSOMAL PROTEIN S15-RELATED"/>
    <property type="match status" value="1"/>
</dbReference>
<comment type="caution">
    <text evidence="1">The sequence shown here is derived from an EMBL/GenBank/DDBJ whole genome shotgun (WGS) entry which is preliminary data.</text>
</comment>
<dbReference type="Proteomes" id="UP000230233">
    <property type="component" value="Chromosome V"/>
</dbReference>
<keyword evidence="2" id="KW-1185">Reference proteome</keyword>
<accession>A0A2G5TSQ7</accession>
<evidence type="ECO:0000313" key="1">
    <source>
        <dbReference type="EMBL" id="PIC30016.1"/>
    </source>
</evidence>
<gene>
    <name evidence="1" type="primary">Cnig_chr_V.g21401</name>
    <name evidence="1" type="ORF">B9Z55_021401</name>
</gene>
<sequence length="141" mass="15778">MSENRLQSSKTTLKMFKSSIFISFIASSLLAAPVPESNSEESRAELLSYGISPEAADGLIRIGTKAEQSGVKPNNSTDSPMEAINGFFKYYQNVEAFMKTQTPEDQEAVKRILKKKKAEFDAKNGGKLTIFEFFILKFEFE</sequence>
<evidence type="ECO:0000313" key="2">
    <source>
        <dbReference type="Proteomes" id="UP000230233"/>
    </source>
</evidence>
<dbReference type="Pfam" id="PF14747">
    <property type="entry name" value="DUF4473"/>
    <property type="match status" value="1"/>
</dbReference>
<proteinExistence type="predicted"/>
<organism evidence="1 2">
    <name type="scientific">Caenorhabditis nigoni</name>
    <dbReference type="NCBI Taxonomy" id="1611254"/>
    <lineage>
        <taxon>Eukaryota</taxon>
        <taxon>Metazoa</taxon>
        <taxon>Ecdysozoa</taxon>
        <taxon>Nematoda</taxon>
        <taxon>Chromadorea</taxon>
        <taxon>Rhabditida</taxon>
        <taxon>Rhabditina</taxon>
        <taxon>Rhabditomorpha</taxon>
        <taxon>Rhabditoidea</taxon>
        <taxon>Rhabditidae</taxon>
        <taxon>Peloderinae</taxon>
        <taxon>Caenorhabditis</taxon>
    </lineage>
</organism>